<dbReference type="AlphaFoldDB" id="A0A326RXI0"/>
<proteinExistence type="predicted"/>
<reference evidence="1 2" key="1">
    <citation type="submission" date="2018-06" db="EMBL/GenBank/DDBJ databases">
        <title>Genomic Encyclopedia of Archaeal and Bacterial Type Strains, Phase II (KMG-II): from individual species to whole genera.</title>
        <authorList>
            <person name="Goeker M."/>
        </authorList>
    </citation>
    <scope>NUCLEOTIDE SEQUENCE [LARGE SCALE GENOMIC DNA]</scope>
    <source>
        <strain evidence="1 2">T4</strain>
    </source>
</reference>
<dbReference type="OrthoDB" id="982438at2"/>
<dbReference type="EMBL" id="QKTX01000002">
    <property type="protein sequence ID" value="PZV86174.1"/>
    <property type="molecule type" value="Genomic_DNA"/>
</dbReference>
<organism evidence="1 2">
    <name type="scientific">Algoriphagus aquaeductus</name>
    <dbReference type="NCBI Taxonomy" id="475299"/>
    <lineage>
        <taxon>Bacteria</taxon>
        <taxon>Pseudomonadati</taxon>
        <taxon>Bacteroidota</taxon>
        <taxon>Cytophagia</taxon>
        <taxon>Cytophagales</taxon>
        <taxon>Cyclobacteriaceae</taxon>
        <taxon>Algoriphagus</taxon>
    </lineage>
</organism>
<gene>
    <name evidence="1" type="ORF">CLV31_10269</name>
</gene>
<comment type="caution">
    <text evidence="1">The sequence shown here is derived from an EMBL/GenBank/DDBJ whole genome shotgun (WGS) entry which is preliminary data.</text>
</comment>
<evidence type="ECO:0000313" key="2">
    <source>
        <dbReference type="Proteomes" id="UP000248917"/>
    </source>
</evidence>
<accession>A0A326RXI0</accession>
<name>A0A326RXI0_9BACT</name>
<protein>
    <submittedName>
        <fullName evidence="1">Uncharacterized protein</fullName>
    </submittedName>
</protein>
<sequence>MTKLIPVFIQGKKWIQISQMSFDQAASLRAWLPKDQLKKLTFQGITLNDCLDFEIYECWFRQSMALGFTTPVMDF</sequence>
<keyword evidence="2" id="KW-1185">Reference proteome</keyword>
<evidence type="ECO:0000313" key="1">
    <source>
        <dbReference type="EMBL" id="PZV86174.1"/>
    </source>
</evidence>
<dbReference type="Proteomes" id="UP000248917">
    <property type="component" value="Unassembled WGS sequence"/>
</dbReference>